<reference evidence="5 6" key="1">
    <citation type="journal article" date="2020" name="ISME J.">
        <title>Comparative genomics reveals insights into cyanobacterial evolution and habitat adaptation.</title>
        <authorList>
            <person name="Chen M.Y."/>
            <person name="Teng W.K."/>
            <person name="Zhao L."/>
            <person name="Hu C.X."/>
            <person name="Zhou Y.K."/>
            <person name="Han B.P."/>
            <person name="Song L.R."/>
            <person name="Shu W.S."/>
        </authorList>
    </citation>
    <scope>NUCLEOTIDE SEQUENCE [LARGE SCALE GENOMIC DNA]</scope>
    <source>
        <strain evidence="5 6">FACHB-723</strain>
    </source>
</reference>
<dbReference type="PANTHER" id="PTHR30349:SF41">
    <property type="entry name" value="INTEGRASE_RECOMBINASE PROTEIN MJ0367-RELATED"/>
    <property type="match status" value="1"/>
</dbReference>
<evidence type="ECO:0000259" key="4">
    <source>
        <dbReference type="PROSITE" id="PS51898"/>
    </source>
</evidence>
<dbReference type="InterPro" id="IPR050090">
    <property type="entry name" value="Tyrosine_recombinase_XerCD"/>
</dbReference>
<dbReference type="Gene3D" id="1.10.443.10">
    <property type="entry name" value="Intergrase catalytic core"/>
    <property type="match status" value="1"/>
</dbReference>
<dbReference type="Proteomes" id="UP000642094">
    <property type="component" value="Unassembled WGS sequence"/>
</dbReference>
<dbReference type="SUPFAM" id="SSF56349">
    <property type="entry name" value="DNA breaking-rejoining enzymes"/>
    <property type="match status" value="1"/>
</dbReference>
<evidence type="ECO:0000256" key="1">
    <source>
        <dbReference type="ARBA" id="ARBA00008857"/>
    </source>
</evidence>
<dbReference type="PANTHER" id="PTHR30349">
    <property type="entry name" value="PHAGE INTEGRASE-RELATED"/>
    <property type="match status" value="1"/>
</dbReference>
<evidence type="ECO:0000256" key="3">
    <source>
        <dbReference type="ARBA" id="ARBA00023172"/>
    </source>
</evidence>
<sequence>MKVERNGQAEILTQEQLQEFFNYLSPKYRAIFAICLFSGCRISEALSLKTDDIANGVIVFRKSVTKGKLKTREVDISPQLQAYLDGADLPSTGYIFPSKRDADKPMSSQAADEMLRKYCDYLGFEGVSTHSFRRTALTMMSASGIPLRTIQEISGHASLATLQRYLEVTPNQKKEAIAAIGF</sequence>
<dbReference type="Pfam" id="PF00589">
    <property type="entry name" value="Phage_integrase"/>
    <property type="match status" value="1"/>
</dbReference>
<comment type="caution">
    <text evidence="5">The sequence shown here is derived from an EMBL/GenBank/DDBJ whole genome shotgun (WGS) entry which is preliminary data.</text>
</comment>
<comment type="similarity">
    <text evidence="1">Belongs to the 'phage' integrase family.</text>
</comment>
<feature type="domain" description="Tyr recombinase" evidence="4">
    <location>
        <begin position="7"/>
        <end position="178"/>
    </location>
</feature>
<dbReference type="InterPro" id="IPR002104">
    <property type="entry name" value="Integrase_catalytic"/>
</dbReference>
<gene>
    <name evidence="5" type="ORF">H6F41_17855</name>
</gene>
<dbReference type="EMBL" id="JACJQB010000067">
    <property type="protein sequence ID" value="MBD2189994.1"/>
    <property type="molecule type" value="Genomic_DNA"/>
</dbReference>
<dbReference type="RefSeq" id="WP_190404803.1">
    <property type="nucleotide sequence ID" value="NZ_JACJQB010000067.1"/>
</dbReference>
<keyword evidence="6" id="KW-1185">Reference proteome</keyword>
<proteinExistence type="inferred from homology"/>
<dbReference type="InterPro" id="IPR011010">
    <property type="entry name" value="DNA_brk_join_enz"/>
</dbReference>
<accession>A0ABR8A1J6</accession>
<dbReference type="PROSITE" id="PS51898">
    <property type="entry name" value="TYR_RECOMBINASE"/>
    <property type="match status" value="1"/>
</dbReference>
<protein>
    <submittedName>
        <fullName evidence="5">Site-specific integrase</fullName>
    </submittedName>
</protein>
<organism evidence="5 6">
    <name type="scientific">Pseudanabaena mucicola FACHB-723</name>
    <dbReference type="NCBI Taxonomy" id="2692860"/>
    <lineage>
        <taxon>Bacteria</taxon>
        <taxon>Bacillati</taxon>
        <taxon>Cyanobacteriota</taxon>
        <taxon>Cyanophyceae</taxon>
        <taxon>Pseudanabaenales</taxon>
        <taxon>Pseudanabaenaceae</taxon>
        <taxon>Pseudanabaena</taxon>
    </lineage>
</organism>
<evidence type="ECO:0000313" key="5">
    <source>
        <dbReference type="EMBL" id="MBD2189994.1"/>
    </source>
</evidence>
<dbReference type="InterPro" id="IPR013762">
    <property type="entry name" value="Integrase-like_cat_sf"/>
</dbReference>
<name>A0ABR8A1J6_9CYAN</name>
<keyword evidence="2" id="KW-0238">DNA-binding</keyword>
<dbReference type="CDD" id="cd00397">
    <property type="entry name" value="DNA_BRE_C"/>
    <property type="match status" value="1"/>
</dbReference>
<evidence type="ECO:0000256" key="2">
    <source>
        <dbReference type="ARBA" id="ARBA00023125"/>
    </source>
</evidence>
<evidence type="ECO:0000313" key="6">
    <source>
        <dbReference type="Proteomes" id="UP000642094"/>
    </source>
</evidence>
<keyword evidence="3" id="KW-0233">DNA recombination</keyword>